<evidence type="ECO:0000313" key="3">
    <source>
        <dbReference type="Proteomes" id="UP000317039"/>
    </source>
</evidence>
<dbReference type="GO" id="GO:0016491">
    <property type="term" value="F:oxidoreductase activity"/>
    <property type="evidence" value="ECO:0007669"/>
    <property type="project" value="InterPro"/>
</dbReference>
<dbReference type="PANTHER" id="PTHR36151:SF3">
    <property type="entry name" value="ER-BOUND OXYGENASE MPAB_MPAB'_RUBBER OXYGENASE CATALYTIC DOMAIN-CONTAINING PROTEIN"/>
    <property type="match status" value="1"/>
</dbReference>
<organism evidence="2 3">
    <name type="scientific">Nocardia otitidiscaviarum</name>
    <dbReference type="NCBI Taxonomy" id="1823"/>
    <lineage>
        <taxon>Bacteria</taxon>
        <taxon>Bacillati</taxon>
        <taxon>Actinomycetota</taxon>
        <taxon>Actinomycetes</taxon>
        <taxon>Mycobacteriales</taxon>
        <taxon>Nocardiaceae</taxon>
        <taxon>Nocardia</taxon>
    </lineage>
</organism>
<reference evidence="2 3" key="1">
    <citation type="submission" date="2019-07" db="EMBL/GenBank/DDBJ databases">
        <title>Complete Genome Sequence and Methylome Analysis of Nocardia otitidis-caviarum NEB252.</title>
        <authorList>
            <person name="Fomenkov A."/>
            <person name="Anton B.P."/>
            <person name="Vincze T."/>
            <person name="Roberts R.J."/>
        </authorList>
    </citation>
    <scope>NUCLEOTIDE SEQUENCE [LARGE SCALE GENOMIC DNA]</scope>
    <source>
        <strain evidence="2 3">NEB252</strain>
    </source>
</reference>
<dbReference type="PANTHER" id="PTHR36151">
    <property type="entry name" value="BLR2777 PROTEIN"/>
    <property type="match status" value="1"/>
</dbReference>
<evidence type="ECO:0000259" key="1">
    <source>
        <dbReference type="Pfam" id="PF09995"/>
    </source>
</evidence>
<accession>A0A516NLV6</accession>
<sequence>MTSPQTASVASLPRSAPLGPGSLIWTSLGDRRLILFAGRTGTLQNMHPAVGAALQQHSTFFANPWDRIFRSIPQILGTVYDTDARTTAAHVRDYHRDLKGTDSQGRRYHALNPDVYWWTHVTFVETVIAMNDFFGTPLTTRQKDQVVREGVSWWQSYGLSTRPVVDDYASFQAYWNRMLDEELEHNATTAWALDVLAVKIPPPPGLPTIAWSVLQRPVMGANLWLLNALMPERARRTLGLRWSSTDERMFRAVAATIRHTWPLLPARVRYYRRAYDGITREAAHR</sequence>
<protein>
    <submittedName>
        <fullName evidence="2">DUF2236 domain-containing protein</fullName>
    </submittedName>
</protein>
<feature type="domain" description="ER-bound oxygenase mpaB/mpaB'/Rubber oxygenase catalytic" evidence="1">
    <location>
        <begin position="25"/>
        <end position="258"/>
    </location>
</feature>
<gene>
    <name evidence="2" type="ORF">FOH10_15275</name>
</gene>
<evidence type="ECO:0000313" key="2">
    <source>
        <dbReference type="EMBL" id="QDP79869.1"/>
    </source>
</evidence>
<dbReference type="EMBL" id="CP041695">
    <property type="protein sequence ID" value="QDP79869.1"/>
    <property type="molecule type" value="Genomic_DNA"/>
</dbReference>
<proteinExistence type="predicted"/>
<dbReference type="Pfam" id="PF09995">
    <property type="entry name" value="MPAB_Lcp_cat"/>
    <property type="match status" value="1"/>
</dbReference>
<dbReference type="RefSeq" id="WP_143981216.1">
    <property type="nucleotide sequence ID" value="NZ_CP041695.1"/>
</dbReference>
<dbReference type="AlphaFoldDB" id="A0A516NLV6"/>
<dbReference type="KEGG" id="nod:FOH10_15275"/>
<dbReference type="Proteomes" id="UP000317039">
    <property type="component" value="Chromosome"/>
</dbReference>
<dbReference type="GeneID" id="80333738"/>
<name>A0A516NLV6_9NOCA</name>
<dbReference type="InterPro" id="IPR018713">
    <property type="entry name" value="MPAB/Lcp_cat_dom"/>
</dbReference>